<protein>
    <submittedName>
        <fullName evidence="6">Oligopeptide/dipeptide ABC transporter ATP-binding protein</fullName>
    </submittedName>
</protein>
<evidence type="ECO:0000256" key="3">
    <source>
        <dbReference type="ARBA" id="ARBA00022741"/>
    </source>
</evidence>
<keyword evidence="3" id="KW-0547">Nucleotide-binding</keyword>
<evidence type="ECO:0000256" key="1">
    <source>
        <dbReference type="ARBA" id="ARBA00005417"/>
    </source>
</evidence>
<accession>A0ABS4GYW9</accession>
<organism evidence="6 7">
    <name type="scientific">Paenibacillus sediminis</name>
    <dbReference type="NCBI Taxonomy" id="664909"/>
    <lineage>
        <taxon>Bacteria</taxon>
        <taxon>Bacillati</taxon>
        <taxon>Bacillota</taxon>
        <taxon>Bacilli</taxon>
        <taxon>Bacillales</taxon>
        <taxon>Paenibacillaceae</taxon>
        <taxon>Paenibacillus</taxon>
    </lineage>
</organism>
<evidence type="ECO:0000259" key="5">
    <source>
        <dbReference type="PROSITE" id="PS50893"/>
    </source>
</evidence>
<evidence type="ECO:0000313" key="6">
    <source>
        <dbReference type="EMBL" id="MBP1935227.1"/>
    </source>
</evidence>
<dbReference type="InterPro" id="IPR050319">
    <property type="entry name" value="ABC_transp_ATP-bind"/>
</dbReference>
<dbReference type="PROSITE" id="PS00211">
    <property type="entry name" value="ABC_TRANSPORTER_1"/>
    <property type="match status" value="1"/>
</dbReference>
<dbReference type="InterPro" id="IPR003439">
    <property type="entry name" value="ABC_transporter-like_ATP-bd"/>
</dbReference>
<dbReference type="Pfam" id="PF08352">
    <property type="entry name" value="oligo_HPY"/>
    <property type="match status" value="1"/>
</dbReference>
<dbReference type="PANTHER" id="PTHR43776:SF8">
    <property type="entry name" value="ABC TRANSPORTER, ATP-BINDING PROTEIN"/>
    <property type="match status" value="1"/>
</dbReference>
<dbReference type="PROSITE" id="PS50893">
    <property type="entry name" value="ABC_TRANSPORTER_2"/>
    <property type="match status" value="1"/>
</dbReference>
<comment type="similarity">
    <text evidence="1">Belongs to the ABC transporter superfamily.</text>
</comment>
<keyword evidence="7" id="KW-1185">Reference proteome</keyword>
<dbReference type="SMART" id="SM00382">
    <property type="entry name" value="AAA"/>
    <property type="match status" value="1"/>
</dbReference>
<dbReference type="InterPro" id="IPR017871">
    <property type="entry name" value="ABC_transporter-like_CS"/>
</dbReference>
<dbReference type="NCBIfam" id="TIGR01727">
    <property type="entry name" value="oligo_HPY"/>
    <property type="match status" value="1"/>
</dbReference>
<dbReference type="PANTHER" id="PTHR43776">
    <property type="entry name" value="TRANSPORT ATP-BINDING PROTEIN"/>
    <property type="match status" value="1"/>
</dbReference>
<dbReference type="Proteomes" id="UP001519273">
    <property type="component" value="Unassembled WGS sequence"/>
</dbReference>
<gene>
    <name evidence="6" type="ORF">J2Z20_000088</name>
</gene>
<dbReference type="InterPro" id="IPR027417">
    <property type="entry name" value="P-loop_NTPase"/>
</dbReference>
<dbReference type="SUPFAM" id="SSF52540">
    <property type="entry name" value="P-loop containing nucleoside triphosphate hydrolases"/>
    <property type="match status" value="1"/>
</dbReference>
<dbReference type="InterPro" id="IPR003593">
    <property type="entry name" value="AAA+_ATPase"/>
</dbReference>
<dbReference type="Pfam" id="PF00005">
    <property type="entry name" value="ABC_tran"/>
    <property type="match status" value="1"/>
</dbReference>
<dbReference type="GO" id="GO:0005524">
    <property type="term" value="F:ATP binding"/>
    <property type="evidence" value="ECO:0007669"/>
    <property type="project" value="UniProtKB-KW"/>
</dbReference>
<evidence type="ECO:0000256" key="4">
    <source>
        <dbReference type="ARBA" id="ARBA00022840"/>
    </source>
</evidence>
<dbReference type="RefSeq" id="WP_209844318.1">
    <property type="nucleotide sequence ID" value="NZ_CBCRVE010000001.1"/>
</dbReference>
<feature type="domain" description="ABC transporter" evidence="5">
    <location>
        <begin position="7"/>
        <end position="257"/>
    </location>
</feature>
<name>A0ABS4GYW9_9BACL</name>
<dbReference type="InterPro" id="IPR013563">
    <property type="entry name" value="Oligopep_ABC_C"/>
</dbReference>
<evidence type="ECO:0000313" key="7">
    <source>
        <dbReference type="Proteomes" id="UP001519273"/>
    </source>
</evidence>
<keyword evidence="4 6" id="KW-0067">ATP-binding</keyword>
<proteinExistence type="inferred from homology"/>
<reference evidence="6 7" key="1">
    <citation type="submission" date="2021-03" db="EMBL/GenBank/DDBJ databases">
        <title>Genomic Encyclopedia of Type Strains, Phase IV (KMG-IV): sequencing the most valuable type-strain genomes for metagenomic binning, comparative biology and taxonomic classification.</title>
        <authorList>
            <person name="Goeker M."/>
        </authorList>
    </citation>
    <scope>NUCLEOTIDE SEQUENCE [LARGE SCALE GENOMIC DNA]</scope>
    <source>
        <strain evidence="6 7">DSM 23491</strain>
    </source>
</reference>
<sequence>MSNDIILSVKDLKKYFPVKHSIFGYKVGDVKAVDGVSFDIRRGESFGLVGESGSGKSTTGRTILRLLEKTSGEVTFKGADLYSLDRKQMREMRPKMQFIFQDPFSSLNPRMRIGDALVEAIVDHGLASKAEAREKAVQVLRICGLSDYHMERFPHEFSGGQRQRIGIARAMMMDPEFIVADEPVSALDVSIQAQIINLFSDLQEQRSLTYLFISHDLSVVEHLCNRIAVMYLGNIVEIADRDELFSRPLHPYTKALLSAVPVPDPTRKRERIILKGDIPNPADPPSGCKFHTRCPFAVERCRTEVPEFRSVGGDHAVACHLVEV</sequence>
<dbReference type="EMBL" id="JAGGKP010000001">
    <property type="protein sequence ID" value="MBP1935227.1"/>
    <property type="molecule type" value="Genomic_DNA"/>
</dbReference>
<dbReference type="Gene3D" id="3.40.50.300">
    <property type="entry name" value="P-loop containing nucleotide triphosphate hydrolases"/>
    <property type="match status" value="1"/>
</dbReference>
<dbReference type="CDD" id="cd03257">
    <property type="entry name" value="ABC_NikE_OppD_transporters"/>
    <property type="match status" value="1"/>
</dbReference>
<evidence type="ECO:0000256" key="2">
    <source>
        <dbReference type="ARBA" id="ARBA00022448"/>
    </source>
</evidence>
<keyword evidence="2" id="KW-0813">Transport</keyword>
<comment type="caution">
    <text evidence="6">The sequence shown here is derived from an EMBL/GenBank/DDBJ whole genome shotgun (WGS) entry which is preliminary data.</text>
</comment>